<evidence type="ECO:0000256" key="1">
    <source>
        <dbReference type="SAM" id="MobiDB-lite"/>
    </source>
</evidence>
<evidence type="ECO:0000313" key="2">
    <source>
        <dbReference type="EMBL" id="AYN58213.1"/>
    </source>
</evidence>
<feature type="compositionally biased region" description="Basic and acidic residues" evidence="1">
    <location>
        <begin position="84"/>
        <end position="93"/>
    </location>
</feature>
<proteinExistence type="predicted"/>
<dbReference type="EMBL" id="MH834615">
    <property type="protein sequence ID" value="AYN58213.1"/>
    <property type="molecule type" value="Genomic_DNA"/>
</dbReference>
<organism evidence="2 3">
    <name type="scientific">Mycobacterium phage KandZ</name>
    <dbReference type="NCBI Taxonomy" id="2419979"/>
    <lineage>
        <taxon>Viruses</taxon>
        <taxon>Duplodnaviria</taxon>
        <taxon>Heunggongvirae</taxon>
        <taxon>Uroviricota</taxon>
        <taxon>Caudoviricetes</taxon>
        <taxon>Dclasvirinae</taxon>
        <taxon>Plotvirus</taxon>
        <taxon>Plotvirus plot</taxon>
    </lineage>
</organism>
<name>A0A3G2KGV8_9CAUD</name>
<accession>A0A3G2KGV8</accession>
<evidence type="ECO:0000313" key="3">
    <source>
        <dbReference type="Proteomes" id="UP000278426"/>
    </source>
</evidence>
<dbReference type="Proteomes" id="UP000278426">
    <property type="component" value="Genome"/>
</dbReference>
<protein>
    <submittedName>
        <fullName evidence="2">Helix-turn-helix DNA binding protein</fullName>
    </submittedName>
</protein>
<reference evidence="2 3" key="1">
    <citation type="submission" date="2018-09" db="EMBL/GenBank/DDBJ databases">
        <authorList>
            <person name="Garlena R.A."/>
            <person name="Russell D.A."/>
            <person name="Pope W.H."/>
            <person name="Jacobs-Sera D."/>
            <person name="Hatfull G.F."/>
        </authorList>
    </citation>
    <scope>NUCLEOTIDE SEQUENCE [LARGE SCALE GENOMIC DNA]</scope>
</reference>
<sequence>MTKEQIARAEELLNEGCSYLEVSRTIGIAEFSIRLKFPGRGWTQEQKAEHKRLNDLFKRLDTIWGLERGHREARGAHHKFSSPHRPEPVRSKP</sequence>
<gene>
    <name evidence="2" type="primary">72</name>
    <name evidence="2" type="ORF">SEA_KANDZ_72</name>
</gene>
<feature type="region of interest" description="Disordered" evidence="1">
    <location>
        <begin position="72"/>
        <end position="93"/>
    </location>
</feature>